<keyword evidence="1" id="KW-1133">Transmembrane helix</keyword>
<dbReference type="AlphaFoldDB" id="A0A6C0B3F5"/>
<name>A0A6C0B3F5_9ZZZZ</name>
<accession>A0A6C0B3F5</accession>
<keyword evidence="1" id="KW-0472">Membrane</keyword>
<protein>
    <submittedName>
        <fullName evidence="2">Uncharacterized protein</fullName>
    </submittedName>
</protein>
<dbReference type="EMBL" id="MN739058">
    <property type="protein sequence ID" value="QHS86570.1"/>
    <property type="molecule type" value="Genomic_DNA"/>
</dbReference>
<reference evidence="2" key="1">
    <citation type="journal article" date="2020" name="Nature">
        <title>Giant virus diversity and host interactions through global metagenomics.</title>
        <authorList>
            <person name="Schulz F."/>
            <person name="Roux S."/>
            <person name="Paez-Espino D."/>
            <person name="Jungbluth S."/>
            <person name="Walsh D.A."/>
            <person name="Denef V.J."/>
            <person name="McMahon K.D."/>
            <person name="Konstantinidis K.T."/>
            <person name="Eloe-Fadrosh E.A."/>
            <person name="Kyrpides N.C."/>
            <person name="Woyke T."/>
        </authorList>
    </citation>
    <scope>NUCLEOTIDE SEQUENCE</scope>
    <source>
        <strain evidence="2">GVMAG-M-3300009422-16</strain>
    </source>
</reference>
<feature type="transmembrane region" description="Helical" evidence="1">
    <location>
        <begin position="25"/>
        <end position="42"/>
    </location>
</feature>
<proteinExistence type="predicted"/>
<sequence>MSKNICNKKSPEGKTELGFINYSKSLVRTFMLMTVVFLCFGLKKMLTDSNGGGAFASALFIVAITVLFSIVNVVDQYIYNNIVLGIGIALGLSFIDLQSVSILGSGGAATVSVSGQG</sequence>
<feature type="transmembrane region" description="Helical" evidence="1">
    <location>
        <begin position="54"/>
        <end position="71"/>
    </location>
</feature>
<feature type="transmembrane region" description="Helical" evidence="1">
    <location>
        <begin position="77"/>
        <end position="95"/>
    </location>
</feature>
<evidence type="ECO:0000256" key="1">
    <source>
        <dbReference type="SAM" id="Phobius"/>
    </source>
</evidence>
<organism evidence="2">
    <name type="scientific">viral metagenome</name>
    <dbReference type="NCBI Taxonomy" id="1070528"/>
    <lineage>
        <taxon>unclassified sequences</taxon>
        <taxon>metagenomes</taxon>
        <taxon>organismal metagenomes</taxon>
    </lineage>
</organism>
<evidence type="ECO:0000313" key="2">
    <source>
        <dbReference type="EMBL" id="QHS86570.1"/>
    </source>
</evidence>
<keyword evidence="1" id="KW-0812">Transmembrane</keyword>